<protein>
    <submittedName>
        <fullName evidence="3">Glutaredoxin 3</fullName>
    </submittedName>
</protein>
<dbReference type="Pfam" id="PF14340">
    <property type="entry name" value="DUF4395"/>
    <property type="match status" value="1"/>
</dbReference>
<dbReference type="EMBL" id="CAICTM010004000">
    <property type="protein sequence ID" value="CAB9531794.1"/>
    <property type="molecule type" value="Genomic_DNA"/>
</dbReference>
<proteinExistence type="predicted"/>
<evidence type="ECO:0000259" key="2">
    <source>
        <dbReference type="Pfam" id="PF14340"/>
    </source>
</evidence>
<dbReference type="Pfam" id="PF00462">
    <property type="entry name" value="Glutaredoxin"/>
    <property type="match status" value="1"/>
</dbReference>
<dbReference type="OrthoDB" id="423541at2759"/>
<accession>A0A9N8F664</accession>
<dbReference type="GO" id="GO:0015038">
    <property type="term" value="F:glutathione disulfide oxidoreductase activity"/>
    <property type="evidence" value="ECO:0007669"/>
    <property type="project" value="TreeGrafter"/>
</dbReference>
<dbReference type="PANTHER" id="PTHR45694">
    <property type="entry name" value="GLUTAREDOXIN 2"/>
    <property type="match status" value="1"/>
</dbReference>
<dbReference type="InterPro" id="IPR025508">
    <property type="entry name" value="DUF4395"/>
</dbReference>
<feature type="domain" description="Glutaredoxin" evidence="1">
    <location>
        <begin position="10"/>
        <end position="71"/>
    </location>
</feature>
<dbReference type="InterPro" id="IPR036249">
    <property type="entry name" value="Thioredoxin-like_sf"/>
</dbReference>
<dbReference type="InterPro" id="IPR002109">
    <property type="entry name" value="Glutaredoxin"/>
</dbReference>
<organism evidence="3 4">
    <name type="scientific">Seminavis robusta</name>
    <dbReference type="NCBI Taxonomy" id="568900"/>
    <lineage>
        <taxon>Eukaryota</taxon>
        <taxon>Sar</taxon>
        <taxon>Stramenopiles</taxon>
        <taxon>Ochrophyta</taxon>
        <taxon>Bacillariophyta</taxon>
        <taxon>Bacillariophyceae</taxon>
        <taxon>Bacillariophycidae</taxon>
        <taxon>Naviculales</taxon>
        <taxon>Naviculaceae</taxon>
        <taxon>Seminavis</taxon>
    </lineage>
</organism>
<name>A0A9N8F664_9STRA</name>
<dbReference type="PROSITE" id="PS51354">
    <property type="entry name" value="GLUTAREDOXIN_2"/>
    <property type="match status" value="1"/>
</dbReference>
<dbReference type="SUPFAM" id="SSF52833">
    <property type="entry name" value="Thioredoxin-like"/>
    <property type="match status" value="1"/>
</dbReference>
<keyword evidence="4" id="KW-1185">Reference proteome</keyword>
<dbReference type="Proteomes" id="UP001153069">
    <property type="component" value="Unassembled WGS sequence"/>
</dbReference>
<sequence length="264" mass="27874">MESIFTSNDIVVVSKTSCPYCKAVKALLTEELNLTPKILEVNVEGPAALEHAKSITGISTVPQVFVENKFVGTHDDVMALDAKGQLEPLVKKFMKGPRKAKTASNGTSATLLWFPPKVNKSAIRTTGVLSCGIALTSAVLMYQNPQDPTPGYIAAGLFGDYTLRFLAGSKFSPVAQLGGMLASSMDVIYRPGAPKQFATVCGMMFSGLGAAMFLNNSAEIGCGFMSVLALCAGMEGFLDFCLGCKFYAIGEFLFGGSAKATKTA</sequence>
<dbReference type="PRINTS" id="PR00160">
    <property type="entry name" value="GLUTAREDOXIN"/>
</dbReference>
<dbReference type="InterPro" id="IPR014025">
    <property type="entry name" value="Glutaredoxin_subgr"/>
</dbReference>
<feature type="domain" description="DUF4395" evidence="2">
    <location>
        <begin position="118"/>
        <end position="248"/>
    </location>
</feature>
<dbReference type="GO" id="GO:0005737">
    <property type="term" value="C:cytoplasm"/>
    <property type="evidence" value="ECO:0007669"/>
    <property type="project" value="TreeGrafter"/>
</dbReference>
<dbReference type="CDD" id="cd03419">
    <property type="entry name" value="GRX_GRXh_1_2_like"/>
    <property type="match status" value="1"/>
</dbReference>
<dbReference type="AlphaFoldDB" id="A0A9N8F664"/>
<evidence type="ECO:0000259" key="1">
    <source>
        <dbReference type="Pfam" id="PF00462"/>
    </source>
</evidence>
<gene>
    <name evidence="3" type="ORF">SEMRO_4002_G352430.1</name>
</gene>
<evidence type="ECO:0000313" key="4">
    <source>
        <dbReference type="Proteomes" id="UP001153069"/>
    </source>
</evidence>
<dbReference type="GO" id="GO:0034599">
    <property type="term" value="P:cellular response to oxidative stress"/>
    <property type="evidence" value="ECO:0007669"/>
    <property type="project" value="TreeGrafter"/>
</dbReference>
<dbReference type="PANTHER" id="PTHR45694:SF18">
    <property type="entry name" value="GLUTAREDOXIN-1-RELATED"/>
    <property type="match status" value="1"/>
</dbReference>
<dbReference type="Gene3D" id="3.40.30.10">
    <property type="entry name" value="Glutaredoxin"/>
    <property type="match status" value="1"/>
</dbReference>
<evidence type="ECO:0000313" key="3">
    <source>
        <dbReference type="EMBL" id="CAB9531794.1"/>
    </source>
</evidence>
<comment type="caution">
    <text evidence="3">The sequence shown here is derived from an EMBL/GenBank/DDBJ whole genome shotgun (WGS) entry which is preliminary data.</text>
</comment>
<reference evidence="3" key="1">
    <citation type="submission" date="2020-06" db="EMBL/GenBank/DDBJ databases">
        <authorList>
            <consortium name="Plant Systems Biology data submission"/>
        </authorList>
    </citation>
    <scope>NUCLEOTIDE SEQUENCE</scope>
    <source>
        <strain evidence="3">D6</strain>
    </source>
</reference>